<evidence type="ECO:0000313" key="2">
    <source>
        <dbReference type="EMBL" id="SDE05023.1"/>
    </source>
</evidence>
<dbReference type="OrthoDB" id="8830878at2"/>
<organism evidence="2 3">
    <name type="scientific">Kordiimonas lacus</name>
    <dbReference type="NCBI Taxonomy" id="637679"/>
    <lineage>
        <taxon>Bacteria</taxon>
        <taxon>Pseudomonadati</taxon>
        <taxon>Pseudomonadota</taxon>
        <taxon>Alphaproteobacteria</taxon>
        <taxon>Kordiimonadales</taxon>
        <taxon>Kordiimonadaceae</taxon>
        <taxon>Kordiimonas</taxon>
    </lineage>
</organism>
<protein>
    <recommendedName>
        <fullName evidence="4">Cytochrome c domain-containing protein</fullName>
    </recommendedName>
</protein>
<feature type="region of interest" description="Disordered" evidence="1">
    <location>
        <begin position="469"/>
        <end position="493"/>
    </location>
</feature>
<dbReference type="EMBL" id="FNAK01000004">
    <property type="protein sequence ID" value="SDE05023.1"/>
    <property type="molecule type" value="Genomic_DNA"/>
</dbReference>
<name>A0A1G6ZRL4_9PROT</name>
<sequence>MMRYFRKGLGLGIGALALLAPTGGTTIADDHSKVAERYEGLNIPSKLGQQFPDFGRMLAPGEYDGRVFRLSQDYPRKEPNMKKDKAVQKILKIDFKEDWYSYAMAVRDYVFEGNAHADDIENSFNLEDNKVRNWYHIPWQHYGVNGREGFHGLTKEGPILKQMLAPEQVTPSFAYAVGFYNEPGGYTIGQVWPTPAYPDLSYMKAGKGFPVGTIVGKVLFTTLDADEVPYLVDPISWKGYIYNTDIPGSTGKQCGENLPECQSVTTVNLIQMDIMVRDPRADDTGGWVFGTFIYNGTLGNDNKWDNMIPVGLMWGNDPEYRESSNNPTPTKTIINPVLKETVINQRMVDGKPELPASHLGWGGRLNGPVDNPNSSCMSCHSTSQYPTISAIMPFLNEPPVSVPPVGTEAPDDWMMWFRNVKCTTPFNAGEAISLDYSLQLSQGINNYMQSLVTREDGLFSYEYWYNSTNDGNQPGQDDTPNEKKVYPVLRGAK</sequence>
<evidence type="ECO:0000313" key="3">
    <source>
        <dbReference type="Proteomes" id="UP000183685"/>
    </source>
</evidence>
<proteinExistence type="predicted"/>
<feature type="compositionally biased region" description="Polar residues" evidence="1">
    <location>
        <begin position="469"/>
        <end position="478"/>
    </location>
</feature>
<evidence type="ECO:0000256" key="1">
    <source>
        <dbReference type="SAM" id="MobiDB-lite"/>
    </source>
</evidence>
<keyword evidence="3" id="KW-1185">Reference proteome</keyword>
<dbReference type="STRING" id="637679.GCA_001550055_01939"/>
<gene>
    <name evidence="2" type="ORF">SAMN04488071_1917</name>
</gene>
<evidence type="ECO:0008006" key="4">
    <source>
        <dbReference type="Google" id="ProtNLM"/>
    </source>
</evidence>
<reference evidence="2 3" key="1">
    <citation type="submission" date="2016-10" db="EMBL/GenBank/DDBJ databases">
        <authorList>
            <person name="de Groot N.N."/>
        </authorList>
    </citation>
    <scope>NUCLEOTIDE SEQUENCE [LARGE SCALE GENOMIC DNA]</scope>
    <source>
        <strain evidence="2 3">CGMCC 1.9109</strain>
    </source>
</reference>
<dbReference type="RefSeq" id="WP_139167555.1">
    <property type="nucleotide sequence ID" value="NZ_FNAK01000004.1"/>
</dbReference>
<accession>A0A1G6ZRL4</accession>
<dbReference type="AlphaFoldDB" id="A0A1G6ZRL4"/>
<dbReference type="Proteomes" id="UP000183685">
    <property type="component" value="Unassembled WGS sequence"/>
</dbReference>